<dbReference type="Gene3D" id="3.30.70.270">
    <property type="match status" value="1"/>
</dbReference>
<evidence type="ECO:0000313" key="2">
    <source>
        <dbReference type="EMBL" id="KAF0023426.1"/>
    </source>
</evidence>
<evidence type="ECO:0000259" key="1">
    <source>
        <dbReference type="Pfam" id="PF17919"/>
    </source>
</evidence>
<protein>
    <recommendedName>
        <fullName evidence="1">Reverse transcriptase/retrotransposon-derived protein RNase H-like domain-containing protein</fullName>
    </recommendedName>
</protein>
<dbReference type="InterPro" id="IPR041577">
    <property type="entry name" value="RT_RNaseH_2"/>
</dbReference>
<comment type="caution">
    <text evidence="2">The sequence shown here is derived from an EMBL/GenBank/DDBJ whole genome shotgun (WGS) entry which is preliminary data.</text>
</comment>
<dbReference type="AlphaFoldDB" id="A0A6A4RLR1"/>
<dbReference type="SUPFAM" id="SSF56672">
    <property type="entry name" value="DNA/RNA polymerases"/>
    <property type="match status" value="1"/>
</dbReference>
<dbReference type="Gene3D" id="3.10.20.370">
    <property type="match status" value="1"/>
</dbReference>
<dbReference type="Proteomes" id="UP000438429">
    <property type="component" value="Unassembled WGS sequence"/>
</dbReference>
<feature type="domain" description="Reverse transcriptase/retrotransposon-derived protein RNase H-like" evidence="1">
    <location>
        <begin position="54"/>
        <end position="111"/>
    </location>
</feature>
<dbReference type="InterPro" id="IPR043502">
    <property type="entry name" value="DNA/RNA_pol_sf"/>
</dbReference>
<dbReference type="InterPro" id="IPR051320">
    <property type="entry name" value="Viral_Replic_Matur_Polypro"/>
</dbReference>
<organism evidence="2 3">
    <name type="scientific">Scophthalmus maximus</name>
    <name type="common">Turbot</name>
    <name type="synonym">Psetta maxima</name>
    <dbReference type="NCBI Taxonomy" id="52904"/>
    <lineage>
        <taxon>Eukaryota</taxon>
        <taxon>Metazoa</taxon>
        <taxon>Chordata</taxon>
        <taxon>Craniata</taxon>
        <taxon>Vertebrata</taxon>
        <taxon>Euteleostomi</taxon>
        <taxon>Actinopterygii</taxon>
        <taxon>Neopterygii</taxon>
        <taxon>Teleostei</taxon>
        <taxon>Neoteleostei</taxon>
        <taxon>Acanthomorphata</taxon>
        <taxon>Carangaria</taxon>
        <taxon>Pleuronectiformes</taxon>
        <taxon>Pleuronectoidei</taxon>
        <taxon>Scophthalmidae</taxon>
        <taxon>Scophthalmus</taxon>
    </lineage>
</organism>
<name>A0A6A4RLR1_SCOMX</name>
<gene>
    <name evidence="2" type="ORF">F2P81_024056</name>
</gene>
<dbReference type="EMBL" id="VEVO01000022">
    <property type="protein sequence ID" value="KAF0023426.1"/>
    <property type="molecule type" value="Genomic_DNA"/>
</dbReference>
<sequence length="111" mass="12656">MKTIKEIQRPKTKKEMLSFLGLVNFCQAWISDFASYDAVLRAATLKDNPSAILWTDEMRHEFRHLKYRLCSAPALGLPDYKLTFHLHVSDDGETAVAVLAQMHGERPRPVA</sequence>
<dbReference type="PANTHER" id="PTHR33064:SF37">
    <property type="entry name" value="RIBONUCLEASE H"/>
    <property type="match status" value="1"/>
</dbReference>
<dbReference type="Pfam" id="PF17919">
    <property type="entry name" value="RT_RNaseH_2"/>
    <property type="match status" value="1"/>
</dbReference>
<dbReference type="InterPro" id="IPR043128">
    <property type="entry name" value="Rev_trsase/Diguanyl_cyclase"/>
</dbReference>
<reference evidence="2 3" key="1">
    <citation type="submission" date="2019-06" db="EMBL/GenBank/DDBJ databases">
        <title>Draft genomes of female and male turbot (Scophthalmus maximus).</title>
        <authorList>
            <person name="Xu H."/>
            <person name="Xu X.-W."/>
            <person name="Shao C."/>
            <person name="Chen S."/>
        </authorList>
    </citation>
    <scope>NUCLEOTIDE SEQUENCE [LARGE SCALE GENOMIC DNA]</scope>
    <source>
        <strain evidence="2">Ysfricsl-2016a</strain>
        <tissue evidence="2">Blood</tissue>
    </source>
</reference>
<evidence type="ECO:0000313" key="3">
    <source>
        <dbReference type="Proteomes" id="UP000438429"/>
    </source>
</evidence>
<accession>A0A6A4RLR1</accession>
<proteinExistence type="predicted"/>
<dbReference type="PANTHER" id="PTHR33064">
    <property type="entry name" value="POL PROTEIN"/>
    <property type="match status" value="1"/>
</dbReference>